<dbReference type="Pfam" id="PF02163">
    <property type="entry name" value="Peptidase_M50"/>
    <property type="match status" value="1"/>
</dbReference>
<reference evidence="13 14" key="1">
    <citation type="journal article" date="2016" name="Nat. Commun.">
        <title>Thousands of microbial genomes shed light on interconnected biogeochemical processes in an aquifer system.</title>
        <authorList>
            <person name="Anantharaman K."/>
            <person name="Brown C.T."/>
            <person name="Hug L.A."/>
            <person name="Sharon I."/>
            <person name="Castelle C.J."/>
            <person name="Probst A.J."/>
            <person name="Thomas B.C."/>
            <person name="Singh A."/>
            <person name="Wilkins M.J."/>
            <person name="Karaoz U."/>
            <person name="Brodie E.L."/>
            <person name="Williams K.H."/>
            <person name="Hubbard S.S."/>
            <person name="Banfield J.F."/>
        </authorList>
    </citation>
    <scope>NUCLEOTIDE SEQUENCE [LARGE SCALE GENOMIC DNA]</scope>
</reference>
<dbReference type="Proteomes" id="UP000178486">
    <property type="component" value="Unassembled WGS sequence"/>
</dbReference>
<protein>
    <recommendedName>
        <fullName evidence="12">Peptidase M50 domain-containing protein</fullName>
    </recommendedName>
</protein>
<dbReference type="GO" id="GO:0006508">
    <property type="term" value="P:proteolysis"/>
    <property type="evidence" value="ECO:0007669"/>
    <property type="project" value="UniProtKB-KW"/>
</dbReference>
<evidence type="ECO:0000256" key="2">
    <source>
        <dbReference type="ARBA" id="ARBA00004141"/>
    </source>
</evidence>
<comment type="cofactor">
    <cofactor evidence="1">
        <name>Zn(2+)</name>
        <dbReference type="ChEBI" id="CHEBI:29105"/>
    </cofactor>
</comment>
<dbReference type="SUPFAM" id="SSF50156">
    <property type="entry name" value="PDZ domain-like"/>
    <property type="match status" value="1"/>
</dbReference>
<dbReference type="AlphaFoldDB" id="A0A1F7JEQ7"/>
<evidence type="ECO:0000256" key="7">
    <source>
        <dbReference type="ARBA" id="ARBA00022833"/>
    </source>
</evidence>
<keyword evidence="6" id="KW-0378">Hydrolase</keyword>
<dbReference type="Gene3D" id="2.30.42.10">
    <property type="match status" value="1"/>
</dbReference>
<comment type="caution">
    <text evidence="13">The sequence shown here is derived from an EMBL/GenBank/DDBJ whole genome shotgun (WGS) entry which is preliminary data.</text>
</comment>
<evidence type="ECO:0000256" key="6">
    <source>
        <dbReference type="ARBA" id="ARBA00022801"/>
    </source>
</evidence>
<evidence type="ECO:0000256" key="9">
    <source>
        <dbReference type="ARBA" id="ARBA00023049"/>
    </source>
</evidence>
<organism evidence="13 14">
    <name type="scientific">Candidatus Roizmanbacteria bacterium RIFCSPLOWO2_01_FULL_45_11</name>
    <dbReference type="NCBI Taxonomy" id="1802070"/>
    <lineage>
        <taxon>Bacteria</taxon>
        <taxon>Candidatus Roizmaniibacteriota</taxon>
    </lineage>
</organism>
<dbReference type="CDD" id="cd06163">
    <property type="entry name" value="S2P-M50_PDZ_RseP-like"/>
    <property type="match status" value="1"/>
</dbReference>
<evidence type="ECO:0000256" key="8">
    <source>
        <dbReference type="ARBA" id="ARBA00022989"/>
    </source>
</evidence>
<keyword evidence="8 11" id="KW-1133">Transmembrane helix</keyword>
<gene>
    <name evidence="13" type="ORF">A3B56_02660</name>
</gene>
<comment type="subcellular location">
    <subcellularLocation>
        <location evidence="2">Membrane</location>
        <topology evidence="2">Multi-pass membrane protein</topology>
    </subcellularLocation>
</comment>
<dbReference type="PANTHER" id="PTHR42837">
    <property type="entry name" value="REGULATOR OF SIGMA-E PROTEASE RSEP"/>
    <property type="match status" value="1"/>
</dbReference>
<dbReference type="GO" id="GO:0004222">
    <property type="term" value="F:metalloendopeptidase activity"/>
    <property type="evidence" value="ECO:0007669"/>
    <property type="project" value="InterPro"/>
</dbReference>
<evidence type="ECO:0000256" key="10">
    <source>
        <dbReference type="ARBA" id="ARBA00023136"/>
    </source>
</evidence>
<feature type="transmembrane region" description="Helical" evidence="11">
    <location>
        <begin position="279"/>
        <end position="301"/>
    </location>
</feature>
<evidence type="ECO:0000259" key="12">
    <source>
        <dbReference type="Pfam" id="PF02163"/>
    </source>
</evidence>
<dbReference type="InterPro" id="IPR004387">
    <property type="entry name" value="Pept_M50_Zn"/>
</dbReference>
<dbReference type="InterPro" id="IPR008915">
    <property type="entry name" value="Peptidase_M50"/>
</dbReference>
<keyword evidence="10 11" id="KW-0472">Membrane</keyword>
<feature type="transmembrane region" description="Helical" evidence="11">
    <location>
        <begin position="335"/>
        <end position="353"/>
    </location>
</feature>
<keyword evidence="9" id="KW-0482">Metalloprotease</keyword>
<evidence type="ECO:0000256" key="11">
    <source>
        <dbReference type="SAM" id="Phobius"/>
    </source>
</evidence>
<sequence length="358" mass="39475">MITVITFIIVLGLLVFVHELGHFTAAKWLGIRVEEFGFGLPPRVWGKKIGETIYSFNWLPIGGFVRLYGEDEHDPDHVTKDRARAFFSKHPWQRAIVLVAGVLMNFILGWAIVSFLLTQGVFVPGGKVRVESVVKDSPADTAGIMAEDIIGQAVASDGTMFAIKVPQDLIEVAHRYLGQPFILSIERNNQKIDIQVTPRSVVAEGEGALGVVITNFYVEKKYSWTEAPFVGLSQSVDMMKMIVSGFVSIIRKAVMFQPVRADISGPIGIGKLVGEAREFGLLAVADLTAVLSFNLALINILPFPALDGGRLLFVVVEGITRKRINPYWEQHAHQIGMVILLILFLLVTINDVVKLVQG</sequence>
<feature type="transmembrane region" description="Helical" evidence="11">
    <location>
        <begin position="95"/>
        <end position="117"/>
    </location>
</feature>
<evidence type="ECO:0000313" key="13">
    <source>
        <dbReference type="EMBL" id="OGK54094.1"/>
    </source>
</evidence>
<evidence type="ECO:0000256" key="4">
    <source>
        <dbReference type="ARBA" id="ARBA00022670"/>
    </source>
</evidence>
<name>A0A1F7JEQ7_9BACT</name>
<evidence type="ECO:0000256" key="3">
    <source>
        <dbReference type="ARBA" id="ARBA00007931"/>
    </source>
</evidence>
<dbReference type="InterPro" id="IPR036034">
    <property type="entry name" value="PDZ_sf"/>
</dbReference>
<dbReference type="EMBL" id="MGAU01000041">
    <property type="protein sequence ID" value="OGK54094.1"/>
    <property type="molecule type" value="Genomic_DNA"/>
</dbReference>
<evidence type="ECO:0000256" key="1">
    <source>
        <dbReference type="ARBA" id="ARBA00001947"/>
    </source>
</evidence>
<evidence type="ECO:0000313" key="14">
    <source>
        <dbReference type="Proteomes" id="UP000178486"/>
    </source>
</evidence>
<evidence type="ECO:0000256" key="5">
    <source>
        <dbReference type="ARBA" id="ARBA00022692"/>
    </source>
</evidence>
<keyword evidence="7" id="KW-0862">Zinc</keyword>
<keyword evidence="5 11" id="KW-0812">Transmembrane</keyword>
<accession>A0A1F7JEQ7</accession>
<dbReference type="PANTHER" id="PTHR42837:SF2">
    <property type="entry name" value="MEMBRANE METALLOPROTEASE ARASP2, CHLOROPLASTIC-RELATED"/>
    <property type="match status" value="1"/>
</dbReference>
<dbReference type="GO" id="GO:0016020">
    <property type="term" value="C:membrane"/>
    <property type="evidence" value="ECO:0007669"/>
    <property type="project" value="UniProtKB-SubCell"/>
</dbReference>
<proteinExistence type="inferred from homology"/>
<feature type="domain" description="Peptidase M50" evidence="12">
    <location>
        <begin position="7"/>
        <end position="343"/>
    </location>
</feature>
<keyword evidence="4" id="KW-0645">Protease</keyword>
<comment type="similarity">
    <text evidence="3">Belongs to the peptidase M50B family.</text>
</comment>